<feature type="domain" description="SAM" evidence="13">
    <location>
        <begin position="611"/>
        <end position="675"/>
    </location>
</feature>
<dbReference type="InterPro" id="IPR000157">
    <property type="entry name" value="TIR_dom"/>
</dbReference>
<dbReference type="GO" id="GO:0030425">
    <property type="term" value="C:dendrite"/>
    <property type="evidence" value="ECO:0007669"/>
    <property type="project" value="TreeGrafter"/>
</dbReference>
<feature type="domain" description="TIR" evidence="12">
    <location>
        <begin position="796"/>
        <end position="939"/>
    </location>
</feature>
<protein>
    <recommendedName>
        <fullName evidence="3">ADP-ribosyl cyclase/cyclic ADP-ribose hydrolase</fullName>
        <ecNumber evidence="3">3.2.2.6</ecNumber>
    </recommendedName>
</protein>
<dbReference type="Gene3D" id="1.10.150.50">
    <property type="entry name" value="Transcription Factor, Ets-1"/>
    <property type="match status" value="2"/>
</dbReference>
<dbReference type="GO" id="GO:0007165">
    <property type="term" value="P:signal transduction"/>
    <property type="evidence" value="ECO:0007669"/>
    <property type="project" value="InterPro"/>
</dbReference>
<evidence type="ECO:0000256" key="9">
    <source>
        <dbReference type="ARBA" id="ARBA00023027"/>
    </source>
</evidence>
<evidence type="ECO:0000256" key="3">
    <source>
        <dbReference type="ARBA" id="ARBA00011982"/>
    </source>
</evidence>
<keyword evidence="5" id="KW-0399">Innate immunity</keyword>
<dbReference type="GeneID" id="106174330"/>
<accession>A0A1S3JLP5</accession>
<evidence type="ECO:0000256" key="5">
    <source>
        <dbReference type="ARBA" id="ARBA00022588"/>
    </source>
</evidence>
<evidence type="ECO:0000256" key="10">
    <source>
        <dbReference type="ARBA" id="ARBA00047304"/>
    </source>
</evidence>
<feature type="compositionally biased region" description="Basic and acidic residues" evidence="11">
    <location>
        <begin position="120"/>
        <end position="138"/>
    </location>
</feature>
<sequence length="998" mass="111228">MASKACRSLDLEYKNFKHDLQKALDSDWDSADDLDIYDWLDLADENRDEHGDSEVFLNDDDNSRFHVGYCNMAQNKGNKTAEQNSFPRIASETKLTEKDSGLSTRQAKKNFERTQSTSELAKESKGKERIVKSSSFEKEGSVSEHSQVYWDLSKAVEMEDSKPGRLKISLQTIHQKEELSNDKAQAQPQQRRYSVEYKRTATGSSTISTSSSSSSSTQRQVMSPPVYTIETISSGPALPKTPPQPLPPQPISAIQEFLPKTKRTLQTDLAACKTIMKQDIKKLQDENPAVQCGALREILGIIVEAWGTAHYGRDLAYGLCDFLRVEGGLDIIIKNCSSANYEVQLESAKVLEQTLTTTNRDYLVNHGLEVVLTMSRKNKDDANLSRASTGIIENLFKHSEGTCGKVIHLGGLNVILYSCRAADQVTLRHCAVALANLAIYGGAENQEEMIKNNAPEWLFPLAFNEDDSIRYYACLAIGVLSANKEIEADVLNSGTLELVSPFLTTHSPAEFAYSDRSHIQGRDKEWLKRLIPVLNSKRKEAQALAAFHFAMEANIKSEQNKKGIFKEIAAIEPLKKVAGSPNKLASKLAAEALRIVGEEVPHSLTQQVPLWSVEDVRHWVTEIGFGEYAKTFVQFHVDGDLLLLLSEQNLRDDLGMQNGITRKRFMRELVYLKRTSDYSCCDPTKLNEWILKLNPELTKYTYQIIRSGVDKNLLPAITEEQLRTDCNIENGIDRMKILQAVKGSYRRFSHSGSAASIASSVMSPGTPGKGVRSGNFMSPVASCYTDGLEKNPLAERPIDVFISYRRSNGSQLASLLKVHLQLRGLTVFLDIERLRAGKFDMNLLTSVKNAKNFVLVLTPGSLDRCLGDDDQRDWVHKEIVAALESACNIIPVMDNFHWPASETMPEDMRAVSFFNGIRWIHDYQDACVDKLERFIRGEGAEDRYQGCLSKGNSIEMLSPASELHGYGPALCRNNGGDSGIEGASPATEVPPKPHDHHS</sequence>
<dbReference type="GO" id="GO:0005737">
    <property type="term" value="C:cytoplasm"/>
    <property type="evidence" value="ECO:0007669"/>
    <property type="project" value="UniProtKB-SubCell"/>
</dbReference>
<feature type="region of interest" description="Disordered" evidence="11">
    <location>
        <begin position="177"/>
        <end position="223"/>
    </location>
</feature>
<dbReference type="GO" id="GO:0034128">
    <property type="term" value="P:negative regulation of MyD88-independent toll-like receptor signaling pathway"/>
    <property type="evidence" value="ECO:0007669"/>
    <property type="project" value="InterPro"/>
</dbReference>
<keyword evidence="4" id="KW-0963">Cytoplasm</keyword>
<evidence type="ECO:0000313" key="14">
    <source>
        <dbReference type="Proteomes" id="UP000085678"/>
    </source>
</evidence>
<dbReference type="OrthoDB" id="202764at2759"/>
<dbReference type="SUPFAM" id="SSF52200">
    <property type="entry name" value="Toll/Interleukin receptor TIR domain"/>
    <property type="match status" value="1"/>
</dbReference>
<dbReference type="RefSeq" id="XP_013411297.1">
    <property type="nucleotide sequence ID" value="XM_013555843.1"/>
</dbReference>
<dbReference type="SMART" id="SM00454">
    <property type="entry name" value="SAM"/>
    <property type="match status" value="2"/>
</dbReference>
<feature type="compositionally biased region" description="Polar residues" evidence="11">
    <location>
        <begin position="182"/>
        <end position="192"/>
    </location>
</feature>
<dbReference type="GO" id="GO:0061809">
    <property type="term" value="F:NAD+ nucleosidase activity, cyclic ADP-ribose generating"/>
    <property type="evidence" value="ECO:0007669"/>
    <property type="project" value="UniProtKB-EC"/>
</dbReference>
<evidence type="ECO:0000259" key="13">
    <source>
        <dbReference type="PROSITE" id="PS50105"/>
    </source>
</evidence>
<evidence type="ECO:0000259" key="12">
    <source>
        <dbReference type="PROSITE" id="PS50104"/>
    </source>
</evidence>
<evidence type="ECO:0000256" key="4">
    <source>
        <dbReference type="ARBA" id="ARBA00022490"/>
    </source>
</evidence>
<reference evidence="15" key="1">
    <citation type="submission" date="2025-08" db="UniProtKB">
        <authorList>
            <consortium name="RefSeq"/>
        </authorList>
    </citation>
    <scope>IDENTIFICATION</scope>
    <source>
        <tissue evidence="15">Gonads</tissue>
    </source>
</reference>
<keyword evidence="7" id="KW-0378">Hydrolase</keyword>
<comment type="subcellular location">
    <subcellularLocation>
        <location evidence="1">Cytoplasm</location>
    </subcellularLocation>
</comment>
<organism evidence="14 15">
    <name type="scientific">Lingula anatina</name>
    <name type="common">Brachiopod</name>
    <name type="synonym">Lingula unguis</name>
    <dbReference type="NCBI Taxonomy" id="7574"/>
    <lineage>
        <taxon>Eukaryota</taxon>
        <taxon>Metazoa</taxon>
        <taxon>Spiralia</taxon>
        <taxon>Lophotrochozoa</taxon>
        <taxon>Brachiopoda</taxon>
        <taxon>Linguliformea</taxon>
        <taxon>Lingulata</taxon>
        <taxon>Lingulida</taxon>
        <taxon>Linguloidea</taxon>
        <taxon>Lingulidae</taxon>
        <taxon>Lingula</taxon>
    </lineage>
</organism>
<dbReference type="GO" id="GO:0003953">
    <property type="term" value="F:NAD+ nucleosidase activity"/>
    <property type="evidence" value="ECO:0007669"/>
    <property type="project" value="InterPro"/>
</dbReference>
<dbReference type="SUPFAM" id="SSF47769">
    <property type="entry name" value="SAM/Pointed domain"/>
    <property type="match status" value="1"/>
</dbReference>
<dbReference type="GO" id="GO:0045087">
    <property type="term" value="P:innate immune response"/>
    <property type="evidence" value="ECO:0007669"/>
    <property type="project" value="UniProtKB-KW"/>
</dbReference>
<dbReference type="Proteomes" id="UP000085678">
    <property type="component" value="Unplaced"/>
</dbReference>
<dbReference type="CDD" id="cd24153">
    <property type="entry name" value="SARM1_N"/>
    <property type="match status" value="1"/>
</dbReference>
<comment type="similarity">
    <text evidence="2">Belongs to the SARM1 family.</text>
</comment>
<dbReference type="STRING" id="7574.A0A1S3JLP5"/>
<dbReference type="Pfam" id="PF07647">
    <property type="entry name" value="SAM_2"/>
    <property type="match status" value="1"/>
</dbReference>
<keyword evidence="6" id="KW-0677">Repeat</keyword>
<evidence type="ECO:0000256" key="11">
    <source>
        <dbReference type="SAM" id="MobiDB-lite"/>
    </source>
</evidence>
<keyword evidence="14" id="KW-1185">Reference proteome</keyword>
<evidence type="ECO:0000256" key="2">
    <source>
        <dbReference type="ARBA" id="ARBA00008291"/>
    </source>
</evidence>
<dbReference type="Pfam" id="PF00536">
    <property type="entry name" value="SAM_1"/>
    <property type="match status" value="1"/>
</dbReference>
<dbReference type="GO" id="GO:0035591">
    <property type="term" value="F:signaling adaptor activity"/>
    <property type="evidence" value="ECO:0007669"/>
    <property type="project" value="InterPro"/>
</dbReference>
<dbReference type="KEGG" id="lak:106174330"/>
<feature type="region of interest" description="Disordered" evidence="11">
    <location>
        <begin position="975"/>
        <end position="998"/>
    </location>
</feature>
<dbReference type="InterPro" id="IPR039184">
    <property type="entry name" value="SARM1"/>
</dbReference>
<comment type="catalytic activity">
    <reaction evidence="10">
        <text>NAD(+) + H2O = ADP-D-ribose + nicotinamide + H(+)</text>
        <dbReference type="Rhea" id="RHEA:16301"/>
        <dbReference type="ChEBI" id="CHEBI:15377"/>
        <dbReference type="ChEBI" id="CHEBI:15378"/>
        <dbReference type="ChEBI" id="CHEBI:17154"/>
        <dbReference type="ChEBI" id="CHEBI:57540"/>
        <dbReference type="ChEBI" id="CHEBI:57967"/>
        <dbReference type="EC" id="3.2.2.6"/>
    </reaction>
    <physiologicalReaction direction="left-to-right" evidence="10">
        <dbReference type="Rhea" id="RHEA:16302"/>
    </physiologicalReaction>
</comment>
<evidence type="ECO:0000313" key="15">
    <source>
        <dbReference type="RefSeq" id="XP_013411297.1"/>
    </source>
</evidence>
<dbReference type="SUPFAM" id="SSF48371">
    <property type="entry name" value="ARM repeat"/>
    <property type="match status" value="1"/>
</dbReference>
<dbReference type="Pfam" id="PF13676">
    <property type="entry name" value="TIR_2"/>
    <property type="match status" value="1"/>
</dbReference>
<dbReference type="InterPro" id="IPR011989">
    <property type="entry name" value="ARM-like"/>
</dbReference>
<dbReference type="FunCoup" id="A0A1S3JLP5">
    <property type="interactions" value="32"/>
</dbReference>
<dbReference type="FunFam" id="1.10.150.50:FF:000043">
    <property type="entry name" value="Sterile alpha and TIR motif-containing 1"/>
    <property type="match status" value="1"/>
</dbReference>
<keyword evidence="9" id="KW-0520">NAD</keyword>
<dbReference type="PROSITE" id="PS50104">
    <property type="entry name" value="TIR"/>
    <property type="match status" value="1"/>
</dbReference>
<dbReference type="SMART" id="SM00255">
    <property type="entry name" value="TIR"/>
    <property type="match status" value="1"/>
</dbReference>
<dbReference type="EC" id="3.2.2.6" evidence="3"/>
<evidence type="ECO:0000256" key="6">
    <source>
        <dbReference type="ARBA" id="ARBA00022737"/>
    </source>
</evidence>
<dbReference type="InParanoid" id="A0A1S3JLP5"/>
<keyword evidence="8" id="KW-0391">Immunity</keyword>
<dbReference type="InterPro" id="IPR016024">
    <property type="entry name" value="ARM-type_fold"/>
</dbReference>
<dbReference type="GO" id="GO:0048678">
    <property type="term" value="P:response to axon injury"/>
    <property type="evidence" value="ECO:0007669"/>
    <property type="project" value="InterPro"/>
</dbReference>
<dbReference type="InterPro" id="IPR013761">
    <property type="entry name" value="SAM/pointed_sf"/>
</dbReference>
<dbReference type="PANTHER" id="PTHR22998:SF1">
    <property type="entry name" value="NAD(+) HYDROLASE SARM1"/>
    <property type="match status" value="1"/>
</dbReference>
<gene>
    <name evidence="15" type="primary">LOC106174330</name>
</gene>
<dbReference type="PROSITE" id="PS50105">
    <property type="entry name" value="SAM_DOMAIN"/>
    <property type="match status" value="1"/>
</dbReference>
<evidence type="ECO:0000256" key="8">
    <source>
        <dbReference type="ARBA" id="ARBA00022859"/>
    </source>
</evidence>
<name>A0A1S3JLP5_LINAN</name>
<dbReference type="Gene3D" id="1.25.10.10">
    <property type="entry name" value="Leucine-rich Repeat Variant"/>
    <property type="match status" value="1"/>
</dbReference>
<feature type="region of interest" description="Disordered" evidence="11">
    <location>
        <begin position="92"/>
        <end position="138"/>
    </location>
</feature>
<dbReference type="AlphaFoldDB" id="A0A1S3JLP5"/>
<dbReference type="Gene3D" id="3.40.50.10140">
    <property type="entry name" value="Toll/interleukin-1 receptor homology (TIR) domain"/>
    <property type="match status" value="1"/>
</dbReference>
<evidence type="ECO:0000256" key="1">
    <source>
        <dbReference type="ARBA" id="ARBA00004496"/>
    </source>
</evidence>
<feature type="compositionally biased region" description="Low complexity" evidence="11">
    <location>
        <begin position="204"/>
        <end position="217"/>
    </location>
</feature>
<evidence type="ECO:0000256" key="7">
    <source>
        <dbReference type="ARBA" id="ARBA00022801"/>
    </source>
</evidence>
<dbReference type="InterPro" id="IPR001660">
    <property type="entry name" value="SAM"/>
</dbReference>
<dbReference type="InterPro" id="IPR035897">
    <property type="entry name" value="Toll_tir_struct_dom_sf"/>
</dbReference>
<dbReference type="PANTHER" id="PTHR22998">
    <property type="entry name" value="SARM1"/>
    <property type="match status" value="1"/>
</dbReference>
<proteinExistence type="inferred from homology"/>